<evidence type="ECO:0000313" key="2">
    <source>
        <dbReference type="Proteomes" id="UP001056778"/>
    </source>
</evidence>
<keyword evidence="1" id="KW-0645">Protease</keyword>
<accession>A0ACB9TPK3</accession>
<keyword evidence="1" id="KW-0812">Transmembrane</keyword>
<evidence type="ECO:0000313" key="1">
    <source>
        <dbReference type="EMBL" id="KAI4468736.1"/>
    </source>
</evidence>
<keyword evidence="1" id="KW-0378">Hydrolase</keyword>
<dbReference type="Proteomes" id="UP001056778">
    <property type="component" value="Chromosome 2"/>
</dbReference>
<sequence>MDPILAFYITEYARKLFGGYRITPRYCKPTKETSTELNGPNICMFNHECAQRNGEVVGACMDGFLFGTCCQLPEDVAGELEESDLNSATNPGNIIFQPTEQPVNNNIKNPVIGHITSNGVSHITNTLLGILPTAHDNAVVQVDVEDFSTPGVTHPTAPDTIIQNAYNDINPDDFKPIRDKDKTTTVRAESTTQFSVIKPSIKPSLFTTSSLYAKPIFKPKPQKPLEDKYVLVPTITHETKPNKTQEIESIVNIIQMLNGTSSTAYPSTTLNYLAESTTKIPAYIFSTSDPHFTKKPPSTSYIFSTTIPPKKPSTPVASITQFQTTQLTFTENPLKTSSKRPQIITSTTGRPAHSTYANSPDAFYTTKRPPSTSYVYSTTLSKRPIITQETTTPVPSYSPAASTPVSSVLSTIPNITPTIIFLSPATAQYSTTAPNINQRPNIPQRRPITQVTINNHITHNIYSTSERPVPTVLITPKPSSTVAPINAVTDYDSVYIEADTSPNELNNFPPVRHPNLNMSVPIVTEDDIPGFVEDDALNTKVELFVNKIIMGLQEPLNGLQDVVINNNSSALANAAANTTKKPVKKTSTTKKPGVKPTQNSKPSVKPTSYKATTKPTSAVVSKKPASASSKPTRKPTTVTTTSTEQQTLGPINQDYRKVCGARPLVKTGRIVGGKNAMFGEFPWQVLVRESTWLGLFTKNKCGGVLISNRYVMTAAHCQPGFLASLVAVFGEYDISNNMGSRRPLSRNVKRVIVHRSYDPATFANDLALLELEHPIHFDQHIIPICLPREEEDFTGRMATVTGWGRLKYGGVVPTMLQEVQVPIMENDVCQEMFRTAGHTKIILESFLCAGYANGQKDSCEGDSGGPLVLQRPDGRTTTMKGLIAVIAICLLGKQAEAWGGLFNRFSPEMLANMGYGGHGNSITNCGGKKKVGLLNPFFQFQRIGGGDEGILEEFEVNRGDEDPCYERPCTANEHCCPAQVCIDVDGETLPFVSAVGTCVFAYGRRIGELCRRDSDCESGLVCSEGDQGISARICRPPVQQDKQYSELCNMSSECDISRGLCCQLQRRHRQQPRKVCSYFKDPLVCIGPVAADQVKNAVQHTAGEKRLTRFTAFKRQMH</sequence>
<organism evidence="1 2">
    <name type="scientific">Holotrichia oblita</name>
    <name type="common">Chafer beetle</name>
    <dbReference type="NCBI Taxonomy" id="644536"/>
    <lineage>
        <taxon>Eukaryota</taxon>
        <taxon>Metazoa</taxon>
        <taxon>Ecdysozoa</taxon>
        <taxon>Arthropoda</taxon>
        <taxon>Hexapoda</taxon>
        <taxon>Insecta</taxon>
        <taxon>Pterygota</taxon>
        <taxon>Neoptera</taxon>
        <taxon>Endopterygota</taxon>
        <taxon>Coleoptera</taxon>
        <taxon>Polyphaga</taxon>
        <taxon>Scarabaeiformia</taxon>
        <taxon>Scarabaeidae</taxon>
        <taxon>Melolonthinae</taxon>
        <taxon>Holotrichia</taxon>
    </lineage>
</organism>
<gene>
    <name evidence="1" type="ORF">MML48_2g00013402</name>
</gene>
<keyword evidence="1" id="KW-0472">Membrane</keyword>
<keyword evidence="2" id="KW-1185">Reference proteome</keyword>
<protein>
    <submittedName>
        <fullName evidence="1">Transmembrane protease serine</fullName>
    </submittedName>
</protein>
<comment type="caution">
    <text evidence="1">The sequence shown here is derived from an EMBL/GenBank/DDBJ whole genome shotgun (WGS) entry which is preliminary data.</text>
</comment>
<dbReference type="EMBL" id="CM043016">
    <property type="protein sequence ID" value="KAI4468736.1"/>
    <property type="molecule type" value="Genomic_DNA"/>
</dbReference>
<name>A0ACB9TPK3_HOLOL</name>
<reference evidence="1" key="1">
    <citation type="submission" date="2022-04" db="EMBL/GenBank/DDBJ databases">
        <title>Chromosome-scale genome assembly of Holotrichia oblita Faldermann.</title>
        <authorList>
            <person name="Rongchong L."/>
        </authorList>
    </citation>
    <scope>NUCLEOTIDE SEQUENCE</scope>
    <source>
        <strain evidence="1">81SQS9</strain>
    </source>
</reference>
<proteinExistence type="predicted"/>